<dbReference type="Gene3D" id="1.10.1660.10">
    <property type="match status" value="1"/>
</dbReference>
<feature type="domain" description="HTH merR-type" evidence="2">
    <location>
        <begin position="8"/>
        <end position="78"/>
    </location>
</feature>
<dbReference type="SUPFAM" id="SSF46955">
    <property type="entry name" value="Putative DNA-binding domain"/>
    <property type="match status" value="1"/>
</dbReference>
<gene>
    <name evidence="3" type="ORF">AVDCRST_MAG68-1006</name>
</gene>
<accession>A0A6J4KL17</accession>
<dbReference type="GO" id="GO:0003677">
    <property type="term" value="F:DNA binding"/>
    <property type="evidence" value="ECO:0007669"/>
    <property type="project" value="UniProtKB-KW"/>
</dbReference>
<dbReference type="EMBL" id="CADCTW010000056">
    <property type="protein sequence ID" value="CAA9308073.1"/>
    <property type="molecule type" value="Genomic_DNA"/>
</dbReference>
<dbReference type="GO" id="GO:0003700">
    <property type="term" value="F:DNA-binding transcription factor activity"/>
    <property type="evidence" value="ECO:0007669"/>
    <property type="project" value="InterPro"/>
</dbReference>
<organism evidence="3">
    <name type="scientific">uncultured Gemmatimonadota bacterium</name>
    <dbReference type="NCBI Taxonomy" id="203437"/>
    <lineage>
        <taxon>Bacteria</taxon>
        <taxon>Pseudomonadati</taxon>
        <taxon>Gemmatimonadota</taxon>
        <taxon>environmental samples</taxon>
    </lineage>
</organism>
<dbReference type="InterPro" id="IPR047057">
    <property type="entry name" value="MerR_fam"/>
</dbReference>
<dbReference type="PANTHER" id="PTHR30204">
    <property type="entry name" value="REDOX-CYCLING DRUG-SENSING TRANSCRIPTIONAL ACTIVATOR SOXR"/>
    <property type="match status" value="1"/>
</dbReference>
<keyword evidence="1" id="KW-0238">DNA-binding</keyword>
<reference evidence="3" key="1">
    <citation type="submission" date="2020-02" db="EMBL/GenBank/DDBJ databases">
        <authorList>
            <person name="Meier V. D."/>
        </authorList>
    </citation>
    <scope>NUCLEOTIDE SEQUENCE</scope>
    <source>
        <strain evidence="3">AVDCRST_MAG68</strain>
    </source>
</reference>
<protein>
    <submittedName>
        <fullName evidence="3">Transcriptional regulator PA2737, MerR family</fullName>
    </submittedName>
</protein>
<sequence>MKRPAREFYAIGEVCELFGIKPHVLRYWETQFPALSPPKNRAGNRVYRQRDLDLIALIQHLVRDERYTLEGARARIDELRQEGAAAATAGQALEQSFLRSVRGELEEILELLGPG</sequence>
<evidence type="ECO:0000313" key="3">
    <source>
        <dbReference type="EMBL" id="CAA9308073.1"/>
    </source>
</evidence>
<dbReference type="PROSITE" id="PS50937">
    <property type="entry name" value="HTH_MERR_2"/>
    <property type="match status" value="1"/>
</dbReference>
<name>A0A6J4KL17_9BACT</name>
<proteinExistence type="predicted"/>
<evidence type="ECO:0000256" key="1">
    <source>
        <dbReference type="ARBA" id="ARBA00023125"/>
    </source>
</evidence>
<dbReference type="Pfam" id="PF13411">
    <property type="entry name" value="MerR_1"/>
    <property type="match status" value="1"/>
</dbReference>
<evidence type="ECO:0000259" key="2">
    <source>
        <dbReference type="PROSITE" id="PS50937"/>
    </source>
</evidence>
<dbReference type="InterPro" id="IPR000551">
    <property type="entry name" value="MerR-type_HTH_dom"/>
</dbReference>
<dbReference type="SMART" id="SM00422">
    <property type="entry name" value="HTH_MERR"/>
    <property type="match status" value="1"/>
</dbReference>
<dbReference type="InterPro" id="IPR009061">
    <property type="entry name" value="DNA-bd_dom_put_sf"/>
</dbReference>
<dbReference type="AlphaFoldDB" id="A0A6J4KL17"/>
<dbReference type="PANTHER" id="PTHR30204:SF15">
    <property type="entry name" value="BLL5018 PROTEIN"/>
    <property type="match status" value="1"/>
</dbReference>
<dbReference type="CDD" id="cd04765">
    <property type="entry name" value="HTH_MlrA-like_sg2"/>
    <property type="match status" value="1"/>
</dbReference>